<evidence type="ECO:0000313" key="7">
    <source>
        <dbReference type="EMBL" id="KGF30661.1"/>
    </source>
</evidence>
<feature type="transmembrane region" description="Helical" evidence="6">
    <location>
        <begin position="68"/>
        <end position="85"/>
    </location>
</feature>
<dbReference type="InterPro" id="IPR001727">
    <property type="entry name" value="GDT1-like"/>
</dbReference>
<dbReference type="Pfam" id="PF01169">
    <property type="entry name" value="GDT1"/>
    <property type="match status" value="2"/>
</dbReference>
<organism evidence="7 8">
    <name type="scientific">Oligella urethralis DNF00040</name>
    <dbReference type="NCBI Taxonomy" id="1401065"/>
    <lineage>
        <taxon>Bacteria</taxon>
        <taxon>Pseudomonadati</taxon>
        <taxon>Pseudomonadota</taxon>
        <taxon>Betaproteobacteria</taxon>
        <taxon>Burkholderiales</taxon>
        <taxon>Alcaligenaceae</taxon>
        <taxon>Oligella</taxon>
    </lineage>
</organism>
<gene>
    <name evidence="7" type="ORF">HMPREF2130_05865</name>
</gene>
<dbReference type="eggNOG" id="COG2119">
    <property type="taxonomic scope" value="Bacteria"/>
</dbReference>
<keyword evidence="5 6" id="KW-0472">Membrane</keyword>
<accession>A0A095Z8I8</accession>
<evidence type="ECO:0000256" key="5">
    <source>
        <dbReference type="ARBA" id="ARBA00023136"/>
    </source>
</evidence>
<dbReference type="AlphaFoldDB" id="A0A095Z8I8"/>
<dbReference type="OrthoDB" id="9801356at2"/>
<evidence type="ECO:0000256" key="2">
    <source>
        <dbReference type="ARBA" id="ARBA00009190"/>
    </source>
</evidence>
<keyword evidence="4 6" id="KW-1133">Transmembrane helix</keyword>
<evidence type="ECO:0000313" key="8">
    <source>
        <dbReference type="Proteomes" id="UP000029629"/>
    </source>
</evidence>
<comment type="subcellular location">
    <subcellularLocation>
        <location evidence="1 6">Membrane</location>
        <topology evidence="1 6">Multi-pass membrane protein</topology>
    </subcellularLocation>
</comment>
<dbReference type="RefSeq" id="WP_036559003.1">
    <property type="nucleotide sequence ID" value="NZ_JRNI01000021.1"/>
</dbReference>
<keyword evidence="3 6" id="KW-0812">Transmembrane</keyword>
<dbReference type="PANTHER" id="PTHR12608:SF1">
    <property type="entry name" value="TRANSMEMBRANE PROTEIN 165"/>
    <property type="match status" value="1"/>
</dbReference>
<dbReference type="EMBL" id="JRNI01000021">
    <property type="protein sequence ID" value="KGF30661.1"/>
    <property type="molecule type" value="Genomic_DNA"/>
</dbReference>
<evidence type="ECO:0000256" key="6">
    <source>
        <dbReference type="RuleBase" id="RU365102"/>
    </source>
</evidence>
<evidence type="ECO:0000256" key="3">
    <source>
        <dbReference type="ARBA" id="ARBA00022692"/>
    </source>
</evidence>
<reference evidence="7 8" key="1">
    <citation type="submission" date="2014-07" db="EMBL/GenBank/DDBJ databases">
        <authorList>
            <person name="McCorrison J."/>
            <person name="Sanka R."/>
            <person name="Torralba M."/>
            <person name="Gillis M."/>
            <person name="Haft D.H."/>
            <person name="Methe B."/>
            <person name="Sutton G."/>
            <person name="Nelson K.E."/>
        </authorList>
    </citation>
    <scope>NUCLEOTIDE SEQUENCE [LARGE SCALE GENOMIC DNA]</scope>
    <source>
        <strain evidence="7 8">DNF00040</strain>
    </source>
</reference>
<dbReference type="PANTHER" id="PTHR12608">
    <property type="entry name" value="TRANSMEMBRANE PROTEIN HTP-1 RELATED"/>
    <property type="match status" value="1"/>
</dbReference>
<dbReference type="GO" id="GO:0016020">
    <property type="term" value="C:membrane"/>
    <property type="evidence" value="ECO:0007669"/>
    <property type="project" value="UniProtKB-SubCell"/>
</dbReference>
<keyword evidence="8" id="KW-1185">Reference proteome</keyword>
<name>A0A095Z8I8_9BURK</name>
<feature type="transmembrane region" description="Helical" evidence="6">
    <location>
        <begin position="167"/>
        <end position="187"/>
    </location>
</feature>
<evidence type="ECO:0000256" key="4">
    <source>
        <dbReference type="ARBA" id="ARBA00022989"/>
    </source>
</evidence>
<protein>
    <recommendedName>
        <fullName evidence="6">GDT1 family protein</fullName>
    </recommendedName>
</protein>
<feature type="transmembrane region" description="Helical" evidence="6">
    <location>
        <begin position="97"/>
        <end position="114"/>
    </location>
</feature>
<evidence type="ECO:0000256" key="1">
    <source>
        <dbReference type="ARBA" id="ARBA00004141"/>
    </source>
</evidence>
<feature type="transmembrane region" description="Helical" evidence="6">
    <location>
        <begin position="135"/>
        <end position="155"/>
    </location>
</feature>
<comment type="caution">
    <text evidence="7">The sequence shown here is derived from an EMBL/GenBank/DDBJ whole genome shotgun (WGS) entry which is preliminary data.</text>
</comment>
<dbReference type="GO" id="GO:0046873">
    <property type="term" value="F:metal ion transmembrane transporter activity"/>
    <property type="evidence" value="ECO:0007669"/>
    <property type="project" value="InterPro"/>
</dbReference>
<dbReference type="Proteomes" id="UP000029629">
    <property type="component" value="Unassembled WGS sequence"/>
</dbReference>
<proteinExistence type="inferred from homology"/>
<comment type="similarity">
    <text evidence="2 6">Belongs to the GDT1 family.</text>
</comment>
<comment type="caution">
    <text evidence="6">Lacks conserved residue(s) required for the propagation of feature annotation.</text>
</comment>
<sequence length="188" mass="20767">MDAFIASLLAVALAEVGDKTQLLALFLTAVFARKFPIVCGIFIATVLNHAVSAWFGMWIAEHLNQTHLTWIVAISFIAVGLWLLIPDKDDAVDEKYMQWGALVATTILFFFAEIGDKTQIATVLLAANYQNFSMVLVGSTAGMLLANVPVVYLGAYLMKFLPFKQVRIGACILFLLLGVATLLRHYYF</sequence>